<organism evidence="2 3">
    <name type="scientific">Discina gigas</name>
    <dbReference type="NCBI Taxonomy" id="1032678"/>
    <lineage>
        <taxon>Eukaryota</taxon>
        <taxon>Fungi</taxon>
        <taxon>Dikarya</taxon>
        <taxon>Ascomycota</taxon>
        <taxon>Pezizomycotina</taxon>
        <taxon>Pezizomycetes</taxon>
        <taxon>Pezizales</taxon>
        <taxon>Discinaceae</taxon>
        <taxon>Discina</taxon>
    </lineage>
</organism>
<gene>
    <name evidence="2" type="ORF">Q9L58_007548</name>
</gene>
<evidence type="ECO:0008006" key="4">
    <source>
        <dbReference type="Google" id="ProtNLM"/>
    </source>
</evidence>
<evidence type="ECO:0000313" key="2">
    <source>
        <dbReference type="EMBL" id="KAL0633516.1"/>
    </source>
</evidence>
<sequence length="177" mass="19964">MSDPDHFSLCDEPLSDSDGSWETISSRATGVGGSQSSSPLSSPEFRFSSSERELSPAVNNRRNYTAEERLSLALASYFAKLEKYEERGNKKPMAAPIAQEYDVNERTLQKHIKDPTKQTRSQQHMTMQKLTNQEEASLVARLQFLDTWNVPADRDQVIELGEALLHKHSPDEHLGET</sequence>
<accession>A0ABR3GC16</accession>
<keyword evidence="3" id="KW-1185">Reference proteome</keyword>
<evidence type="ECO:0000313" key="3">
    <source>
        <dbReference type="Proteomes" id="UP001447188"/>
    </source>
</evidence>
<comment type="caution">
    <text evidence="2">The sequence shown here is derived from an EMBL/GenBank/DDBJ whole genome shotgun (WGS) entry which is preliminary data.</text>
</comment>
<dbReference type="EMBL" id="JBBBZM010000122">
    <property type="protein sequence ID" value="KAL0633516.1"/>
    <property type="molecule type" value="Genomic_DNA"/>
</dbReference>
<dbReference type="Proteomes" id="UP001447188">
    <property type="component" value="Unassembled WGS sequence"/>
</dbReference>
<proteinExistence type="predicted"/>
<reference evidence="2 3" key="1">
    <citation type="submission" date="2024-02" db="EMBL/GenBank/DDBJ databases">
        <title>Discinaceae phylogenomics.</title>
        <authorList>
            <person name="Dirks A.C."/>
            <person name="James T.Y."/>
        </authorList>
    </citation>
    <scope>NUCLEOTIDE SEQUENCE [LARGE SCALE GENOMIC DNA]</scope>
    <source>
        <strain evidence="2 3">ACD0624</strain>
    </source>
</reference>
<feature type="compositionally biased region" description="Low complexity" evidence="1">
    <location>
        <begin position="36"/>
        <end position="48"/>
    </location>
</feature>
<protein>
    <recommendedName>
        <fullName evidence="4">HTH psq-type domain-containing protein</fullName>
    </recommendedName>
</protein>
<feature type="region of interest" description="Disordered" evidence="1">
    <location>
        <begin position="1"/>
        <end position="60"/>
    </location>
</feature>
<name>A0ABR3GC16_9PEZI</name>
<feature type="compositionally biased region" description="Polar residues" evidence="1">
    <location>
        <begin position="17"/>
        <end position="28"/>
    </location>
</feature>
<evidence type="ECO:0000256" key="1">
    <source>
        <dbReference type="SAM" id="MobiDB-lite"/>
    </source>
</evidence>